<feature type="domain" description="Trypsin-co-occurring" evidence="1">
    <location>
        <begin position="10"/>
        <end position="87"/>
    </location>
</feature>
<dbReference type="EMBL" id="CP101989">
    <property type="protein sequence ID" value="UUI66274.1"/>
    <property type="molecule type" value="Genomic_DNA"/>
</dbReference>
<name>A0ABY5K743_9CELL</name>
<keyword evidence="3" id="KW-1185">Reference proteome</keyword>
<protein>
    <recommendedName>
        <fullName evidence="1">Trypsin-co-occurring domain-containing protein</fullName>
    </recommendedName>
</protein>
<accession>A0ABY5K743</accession>
<gene>
    <name evidence="2" type="ORF">NP075_06040</name>
</gene>
<proteinExistence type="predicted"/>
<dbReference type="Proteomes" id="UP001317322">
    <property type="component" value="Chromosome"/>
</dbReference>
<dbReference type="InterPro" id="IPR045608">
    <property type="entry name" value="Trypco2"/>
</dbReference>
<evidence type="ECO:0000259" key="1">
    <source>
        <dbReference type="Pfam" id="PF19631"/>
    </source>
</evidence>
<evidence type="ECO:0000313" key="3">
    <source>
        <dbReference type="Proteomes" id="UP001317322"/>
    </source>
</evidence>
<dbReference type="Pfam" id="PF19631">
    <property type="entry name" value="Trypco2"/>
    <property type="match status" value="1"/>
</dbReference>
<dbReference type="RefSeq" id="WP_227564551.1">
    <property type="nucleotide sequence ID" value="NZ_CP101989.1"/>
</dbReference>
<evidence type="ECO:0000313" key="2">
    <source>
        <dbReference type="EMBL" id="UUI66274.1"/>
    </source>
</evidence>
<organism evidence="2 3">
    <name type="scientific">Cellulomonas wangsupingiae</name>
    <dbReference type="NCBI Taxonomy" id="2968085"/>
    <lineage>
        <taxon>Bacteria</taxon>
        <taxon>Bacillati</taxon>
        <taxon>Actinomycetota</taxon>
        <taxon>Actinomycetes</taxon>
        <taxon>Micrococcales</taxon>
        <taxon>Cellulomonadaceae</taxon>
        <taxon>Cellulomonas</taxon>
    </lineage>
</organism>
<sequence length="111" mass="11682">MPRTDRPAYPLAEVLWQLGEELRAVAARSEEHERAPVVEVTTASARLTVTVTRDAKGGLSFGVLGVGADLGVGGSRETTTELTVDLKVAQLPGADAAPRSAVSFSPPVSRW</sequence>
<reference evidence="2 3" key="1">
    <citation type="submission" date="2022-07" db="EMBL/GenBank/DDBJ databases">
        <title>Novel species in genus cellulomonas.</title>
        <authorList>
            <person name="Ye L."/>
        </authorList>
    </citation>
    <scope>NUCLEOTIDE SEQUENCE [LARGE SCALE GENOMIC DNA]</scope>
    <source>
        <strain evidence="3">zg-Y908</strain>
    </source>
</reference>